<feature type="transmembrane region" description="Helical" evidence="1">
    <location>
        <begin position="12"/>
        <end position="38"/>
    </location>
</feature>
<keyword evidence="1" id="KW-0812">Transmembrane</keyword>
<keyword evidence="3" id="KW-1185">Reference proteome</keyword>
<dbReference type="Proteomes" id="UP000734823">
    <property type="component" value="Unassembled WGS sequence"/>
</dbReference>
<comment type="caution">
    <text evidence="2">The sequence shown here is derived from an EMBL/GenBank/DDBJ whole genome shotgun (WGS) entry which is preliminary data.</text>
</comment>
<name>A0ABR7LAH4_9PSEU</name>
<evidence type="ECO:0000256" key="1">
    <source>
        <dbReference type="SAM" id="Phobius"/>
    </source>
</evidence>
<keyword evidence="1" id="KW-0472">Membrane</keyword>
<keyword evidence="1" id="KW-1133">Transmembrane helix</keyword>
<dbReference type="EMBL" id="JABVED010000012">
    <property type="protein sequence ID" value="MBC6449714.1"/>
    <property type="molecule type" value="Genomic_DNA"/>
</dbReference>
<gene>
    <name evidence="2" type="ORF">GPZ80_21350</name>
</gene>
<organism evidence="2 3">
    <name type="scientific">Actinokineospora xionganensis</name>
    <dbReference type="NCBI Taxonomy" id="2684470"/>
    <lineage>
        <taxon>Bacteria</taxon>
        <taxon>Bacillati</taxon>
        <taxon>Actinomycetota</taxon>
        <taxon>Actinomycetes</taxon>
        <taxon>Pseudonocardiales</taxon>
        <taxon>Pseudonocardiaceae</taxon>
        <taxon>Actinokineospora</taxon>
    </lineage>
</organism>
<evidence type="ECO:0000313" key="2">
    <source>
        <dbReference type="EMBL" id="MBC6449714.1"/>
    </source>
</evidence>
<dbReference type="RefSeq" id="WP_187222721.1">
    <property type="nucleotide sequence ID" value="NZ_JABVED010000012.1"/>
</dbReference>
<sequence length="73" mass="8004">MELHAITESVEIYFVARAGVLAVTAVLLLLAGLSALYSKRADKRSRARELLVLLVGRQRPAKRRSTNSALPSE</sequence>
<proteinExistence type="predicted"/>
<accession>A0ABR7LAH4</accession>
<evidence type="ECO:0000313" key="3">
    <source>
        <dbReference type="Proteomes" id="UP000734823"/>
    </source>
</evidence>
<reference evidence="2 3" key="1">
    <citation type="submission" date="2020-06" db="EMBL/GenBank/DDBJ databases">
        <title>Actinokineospora xiongansis sp. nov., isolated from soil of Baiyangdian.</title>
        <authorList>
            <person name="Zhang X."/>
        </authorList>
    </citation>
    <scope>NUCLEOTIDE SEQUENCE [LARGE SCALE GENOMIC DNA]</scope>
    <source>
        <strain evidence="2 3">HBU206404</strain>
    </source>
</reference>
<protein>
    <submittedName>
        <fullName evidence="2">Uncharacterized protein</fullName>
    </submittedName>
</protein>